<evidence type="ECO:0000256" key="4">
    <source>
        <dbReference type="ARBA" id="ARBA00022989"/>
    </source>
</evidence>
<feature type="transmembrane region" description="Helical" evidence="7">
    <location>
        <begin position="21"/>
        <end position="41"/>
    </location>
</feature>
<organism evidence="8 9">
    <name type="scientific">Helicobacter bilis</name>
    <dbReference type="NCBI Taxonomy" id="37372"/>
    <lineage>
        <taxon>Bacteria</taxon>
        <taxon>Pseudomonadati</taxon>
        <taxon>Campylobacterota</taxon>
        <taxon>Epsilonproteobacteria</taxon>
        <taxon>Campylobacterales</taxon>
        <taxon>Helicobacteraceae</taxon>
        <taxon>Helicobacter</taxon>
    </lineage>
</organism>
<feature type="transmembrane region" description="Helical" evidence="7">
    <location>
        <begin position="178"/>
        <end position="195"/>
    </location>
</feature>
<dbReference type="EMBL" id="CP019645">
    <property type="protein sequence ID" value="AQQ59767.1"/>
    <property type="molecule type" value="Genomic_DNA"/>
</dbReference>
<accession>A0A1Q2LIA4</accession>
<feature type="transmembrane region" description="Helical" evidence="7">
    <location>
        <begin position="137"/>
        <end position="158"/>
    </location>
</feature>
<feature type="transmembrane region" description="Helical" evidence="7">
    <location>
        <begin position="254"/>
        <end position="274"/>
    </location>
</feature>
<protein>
    <submittedName>
        <fullName evidence="8">Membrane protein</fullName>
    </submittedName>
</protein>
<keyword evidence="5 7" id="KW-0472">Membrane</keyword>
<name>A0A1Q2LIA4_9HELI</name>
<evidence type="ECO:0000256" key="6">
    <source>
        <dbReference type="RuleBase" id="RU003943"/>
    </source>
</evidence>
<evidence type="ECO:0000256" key="7">
    <source>
        <dbReference type="SAM" id="Phobius"/>
    </source>
</evidence>
<dbReference type="Gene3D" id="1.10.3470.10">
    <property type="entry name" value="ABC transporter involved in vitamin B12 uptake, BtuC"/>
    <property type="match status" value="1"/>
</dbReference>
<proteinExistence type="inferred from homology"/>
<evidence type="ECO:0000256" key="2">
    <source>
        <dbReference type="ARBA" id="ARBA00008034"/>
    </source>
</evidence>
<keyword evidence="3 6" id="KW-0812">Transmembrane</keyword>
<dbReference type="SUPFAM" id="SSF81345">
    <property type="entry name" value="ABC transporter involved in vitamin B12 uptake, BtuC"/>
    <property type="match status" value="1"/>
</dbReference>
<evidence type="ECO:0000256" key="3">
    <source>
        <dbReference type="ARBA" id="ARBA00022692"/>
    </source>
</evidence>
<feature type="transmembrane region" description="Helical" evidence="7">
    <location>
        <begin position="98"/>
        <end position="117"/>
    </location>
</feature>
<dbReference type="GO" id="GO:0055085">
    <property type="term" value="P:transmembrane transport"/>
    <property type="evidence" value="ECO:0007669"/>
    <property type="project" value="InterPro"/>
</dbReference>
<sequence length="280" mass="30455">MLTTLESFLQAIMQYSFLQNALLAIVLISVIAGIIGSLLVSNRIVFVGGGVAHCAYGGIGIALFCGFSVLLGASISAIIVAFSLAFVQKKWDTHIDTFNAILWALGMSVGVVFMNLSPNANADMESYLFGSLISVDMESLLLMGVFDVILLLFVGMYYKEILSVSYDSVFCQLRGLHTNIFTQSIFVFIAIGIILSMQISGLILVLAMLSIPAYMGNIFAKTLKTQMFFAGIFALLFMVIGLFLAYAYNIMPGAAITFVGTICIILVHLCRWFLGYLQKG</sequence>
<evidence type="ECO:0000256" key="1">
    <source>
        <dbReference type="ARBA" id="ARBA00004141"/>
    </source>
</evidence>
<dbReference type="AlphaFoldDB" id="A0A1Q2LIA4"/>
<comment type="similarity">
    <text evidence="2 6">Belongs to the ABC-3 integral membrane protein family.</text>
</comment>
<dbReference type="Pfam" id="PF00950">
    <property type="entry name" value="ABC-3"/>
    <property type="match status" value="1"/>
</dbReference>
<dbReference type="InterPro" id="IPR001626">
    <property type="entry name" value="ABC_TroCD"/>
</dbReference>
<evidence type="ECO:0000313" key="8">
    <source>
        <dbReference type="EMBL" id="AQQ59767.1"/>
    </source>
</evidence>
<dbReference type="RefSeq" id="WP_077388725.1">
    <property type="nucleotide sequence ID" value="NZ_CP019645.1"/>
</dbReference>
<dbReference type="PANTHER" id="PTHR30477">
    <property type="entry name" value="ABC-TRANSPORTER METAL-BINDING PROTEIN"/>
    <property type="match status" value="1"/>
</dbReference>
<dbReference type="PANTHER" id="PTHR30477:SF18">
    <property type="entry name" value="METAL TRANSPORT SYSTEM MEMBRANE PROTEIN CT_417-RELATED"/>
    <property type="match status" value="1"/>
</dbReference>
<keyword evidence="6" id="KW-0813">Transport</keyword>
<feature type="transmembrane region" description="Helical" evidence="7">
    <location>
        <begin position="201"/>
        <end position="220"/>
    </location>
</feature>
<dbReference type="KEGG" id="hbl:XJ32_06315"/>
<dbReference type="GO" id="GO:0043190">
    <property type="term" value="C:ATP-binding cassette (ABC) transporter complex"/>
    <property type="evidence" value="ECO:0007669"/>
    <property type="project" value="InterPro"/>
</dbReference>
<reference evidence="8 9" key="1">
    <citation type="submission" date="2017-02" db="EMBL/GenBank/DDBJ databases">
        <title>Whole genome sequencing of Helicobacter bilis strain AAQJH.</title>
        <authorList>
            <person name="Conlan S."/>
            <person name="Thomas P.J."/>
            <person name="Mullikin J."/>
            <person name="Palmore T.N."/>
            <person name="Frank K.M."/>
            <person name="Segre J.A."/>
        </authorList>
    </citation>
    <scope>NUCLEOTIDE SEQUENCE [LARGE SCALE GENOMIC DNA]</scope>
    <source>
        <strain evidence="8 9">AAQJH</strain>
    </source>
</reference>
<dbReference type="Proteomes" id="UP000188298">
    <property type="component" value="Chromosome"/>
</dbReference>
<gene>
    <name evidence="8" type="ORF">XJ32_06315</name>
</gene>
<dbReference type="GO" id="GO:0010043">
    <property type="term" value="P:response to zinc ion"/>
    <property type="evidence" value="ECO:0007669"/>
    <property type="project" value="TreeGrafter"/>
</dbReference>
<comment type="subcellular location">
    <subcellularLocation>
        <location evidence="6">Cell membrane</location>
        <topology evidence="6">Multi-pass membrane protein</topology>
    </subcellularLocation>
    <subcellularLocation>
        <location evidence="1">Membrane</location>
        <topology evidence="1">Multi-pass membrane protein</topology>
    </subcellularLocation>
</comment>
<feature type="transmembrane region" description="Helical" evidence="7">
    <location>
        <begin position="227"/>
        <end position="248"/>
    </location>
</feature>
<feature type="transmembrane region" description="Helical" evidence="7">
    <location>
        <begin position="61"/>
        <end position="86"/>
    </location>
</feature>
<evidence type="ECO:0000313" key="9">
    <source>
        <dbReference type="Proteomes" id="UP000188298"/>
    </source>
</evidence>
<evidence type="ECO:0000256" key="5">
    <source>
        <dbReference type="ARBA" id="ARBA00023136"/>
    </source>
</evidence>
<keyword evidence="4 7" id="KW-1133">Transmembrane helix</keyword>
<dbReference type="InterPro" id="IPR037294">
    <property type="entry name" value="ABC_BtuC-like"/>
</dbReference>